<dbReference type="PROSITE" id="PS51186">
    <property type="entry name" value="GNAT"/>
    <property type="match status" value="1"/>
</dbReference>
<evidence type="ECO:0000259" key="1">
    <source>
        <dbReference type="PROSITE" id="PS51186"/>
    </source>
</evidence>
<dbReference type="Pfam" id="PF13302">
    <property type="entry name" value="Acetyltransf_3"/>
    <property type="match status" value="1"/>
</dbReference>
<keyword evidence="3" id="KW-1185">Reference proteome</keyword>
<dbReference type="PANTHER" id="PTHR43441">
    <property type="entry name" value="RIBOSOMAL-PROTEIN-SERINE ACETYLTRANSFERASE"/>
    <property type="match status" value="1"/>
</dbReference>
<gene>
    <name evidence="2" type="ORF">JHX87_07490</name>
</gene>
<reference evidence="2 3" key="1">
    <citation type="submission" date="2021-01" db="EMBL/GenBank/DDBJ databases">
        <title>Biogeographic distribution of Paracoccus.</title>
        <authorList>
            <person name="Hollensteiner J."/>
            <person name="Leineberger J."/>
            <person name="Brinkhoff T."/>
            <person name="Daniel R."/>
        </authorList>
    </citation>
    <scope>NUCLEOTIDE SEQUENCE [LARGE SCALE GENOMIC DNA]</scope>
    <source>
        <strain evidence="2 3">KCTC 22803</strain>
    </source>
</reference>
<dbReference type="EMBL" id="CP067136">
    <property type="protein sequence ID" value="WCR08987.1"/>
    <property type="molecule type" value="Genomic_DNA"/>
</dbReference>
<dbReference type="CDD" id="cd04301">
    <property type="entry name" value="NAT_SF"/>
    <property type="match status" value="1"/>
</dbReference>
<sequence length="212" mass="24226">MEAPWIRLQRIDAARHADDLFKAQLGHDWLWDYMSVGPYSDVDDFSDWILKAQQSLDPCFYAIVDPATDSACGMASFLRIDAAMGVIEIGFILLTPVLQRRREASAALMAMIRWCFDAGYRRVEWKCNALNLPSQRAAIRFGFTYEGRFRNHMISKGRNRDTDWFSITSEDWDVLRPAYDRWLSSANFDAEGQQRLSLSDLTAAALPGRCAP</sequence>
<dbReference type="PANTHER" id="PTHR43441:SF2">
    <property type="entry name" value="FAMILY ACETYLTRANSFERASE, PUTATIVE (AFU_ORTHOLOGUE AFUA_7G00850)-RELATED"/>
    <property type="match status" value="1"/>
</dbReference>
<name>A0ABY7SPP2_9RHOB</name>
<dbReference type="Proteomes" id="UP001219349">
    <property type="component" value="Chromosome"/>
</dbReference>
<dbReference type="Gene3D" id="3.40.630.30">
    <property type="match status" value="1"/>
</dbReference>
<dbReference type="InterPro" id="IPR000182">
    <property type="entry name" value="GNAT_dom"/>
</dbReference>
<protein>
    <submittedName>
        <fullName evidence="2">GNAT family N-acetyltransferase</fullName>
    </submittedName>
</protein>
<evidence type="ECO:0000313" key="2">
    <source>
        <dbReference type="EMBL" id="WCR08987.1"/>
    </source>
</evidence>
<organism evidence="2 3">
    <name type="scientific">Paracoccus fistulariae</name>
    <dbReference type="NCBI Taxonomy" id="658446"/>
    <lineage>
        <taxon>Bacteria</taxon>
        <taxon>Pseudomonadati</taxon>
        <taxon>Pseudomonadota</taxon>
        <taxon>Alphaproteobacteria</taxon>
        <taxon>Rhodobacterales</taxon>
        <taxon>Paracoccaceae</taxon>
        <taxon>Paracoccus</taxon>
    </lineage>
</organism>
<dbReference type="InterPro" id="IPR016181">
    <property type="entry name" value="Acyl_CoA_acyltransferase"/>
</dbReference>
<dbReference type="SUPFAM" id="SSF55729">
    <property type="entry name" value="Acyl-CoA N-acyltransferases (Nat)"/>
    <property type="match status" value="1"/>
</dbReference>
<proteinExistence type="predicted"/>
<dbReference type="InterPro" id="IPR051908">
    <property type="entry name" value="Ribosomal_N-acetyltransferase"/>
</dbReference>
<evidence type="ECO:0000313" key="3">
    <source>
        <dbReference type="Proteomes" id="UP001219349"/>
    </source>
</evidence>
<accession>A0ABY7SPP2</accession>
<feature type="domain" description="N-acetyltransferase" evidence="1">
    <location>
        <begin position="9"/>
        <end position="161"/>
    </location>
</feature>